<comment type="similarity">
    <text evidence="2">Belongs to the class-A beta-lactamase family.</text>
</comment>
<organism evidence="6 7">
    <name type="scientific">Bosea eneae</name>
    <dbReference type="NCBI Taxonomy" id="151454"/>
    <lineage>
        <taxon>Bacteria</taxon>
        <taxon>Pseudomonadati</taxon>
        <taxon>Pseudomonadota</taxon>
        <taxon>Alphaproteobacteria</taxon>
        <taxon>Hyphomicrobiales</taxon>
        <taxon>Boseaceae</taxon>
        <taxon>Bosea</taxon>
    </lineage>
</organism>
<evidence type="ECO:0000256" key="4">
    <source>
        <dbReference type="SAM" id="MobiDB-lite"/>
    </source>
</evidence>
<feature type="compositionally biased region" description="Basic and acidic residues" evidence="4">
    <location>
        <begin position="159"/>
        <end position="181"/>
    </location>
</feature>
<dbReference type="PANTHER" id="PTHR35333">
    <property type="entry name" value="BETA-LACTAMASE"/>
    <property type="match status" value="1"/>
</dbReference>
<evidence type="ECO:0000259" key="5">
    <source>
        <dbReference type="Pfam" id="PF13354"/>
    </source>
</evidence>
<proteinExistence type="inferred from homology"/>
<dbReference type="EMBL" id="JBHSLW010000034">
    <property type="protein sequence ID" value="MFC5422031.1"/>
    <property type="molecule type" value="Genomic_DNA"/>
</dbReference>
<gene>
    <name evidence="6" type="primary">bla</name>
    <name evidence="6" type="ORF">ACFPOB_20930</name>
</gene>
<feature type="region of interest" description="Disordered" evidence="4">
    <location>
        <begin position="159"/>
        <end position="183"/>
    </location>
</feature>
<evidence type="ECO:0000256" key="1">
    <source>
        <dbReference type="ARBA" id="ARBA00001526"/>
    </source>
</evidence>
<keyword evidence="6" id="KW-0378">Hydrolase</keyword>
<dbReference type="PRINTS" id="PR00118">
    <property type="entry name" value="BLACTAMASEA"/>
</dbReference>
<dbReference type="InterPro" id="IPR012338">
    <property type="entry name" value="Beta-lactam/transpept-like"/>
</dbReference>
<comment type="catalytic activity">
    <reaction evidence="1">
        <text>a beta-lactam + H2O = a substituted beta-amino acid</text>
        <dbReference type="Rhea" id="RHEA:20401"/>
        <dbReference type="ChEBI" id="CHEBI:15377"/>
        <dbReference type="ChEBI" id="CHEBI:35627"/>
        <dbReference type="ChEBI" id="CHEBI:140347"/>
        <dbReference type="EC" id="3.5.2.6"/>
    </reaction>
</comment>
<name>A0ABW0IY33_9HYPH</name>
<dbReference type="Gene3D" id="3.40.710.10">
    <property type="entry name" value="DD-peptidase/beta-lactamase superfamily"/>
    <property type="match status" value="1"/>
</dbReference>
<dbReference type="GO" id="GO:0008800">
    <property type="term" value="F:beta-lactamase activity"/>
    <property type="evidence" value="ECO:0007669"/>
    <property type="project" value="UniProtKB-EC"/>
</dbReference>
<protein>
    <recommendedName>
        <fullName evidence="3">beta-lactamase</fullName>
        <ecNumber evidence="3">3.5.2.6</ecNumber>
    </recommendedName>
</protein>
<dbReference type="PANTHER" id="PTHR35333:SF3">
    <property type="entry name" value="BETA-LACTAMASE-TYPE TRANSPEPTIDASE FOLD CONTAINING PROTEIN"/>
    <property type="match status" value="1"/>
</dbReference>
<dbReference type="InterPro" id="IPR045155">
    <property type="entry name" value="Beta-lactam_cat"/>
</dbReference>
<sequence>MIRRRELLIGSLMTAPMFGNMSALAQGREEEVREALFALDRKHGGRLGVAILDSGNGRIVAHRGEERFAMCSTFKFVAAAFALARVDRGEEEMERRVSYSKADLITYSPVTEKHVDKGLTVAEICDAAVTLSDNTAGNLLLDSFGGPKGLTEYMRSLGDEASRLDRREPELNEARTSDPRDTTTPVAMAGVLRQTVLGAALSPASRQQLTAWLVANKTGDKRLRAGVPKGWRIGDKTGTGNNNATNDIGVIWPPGRAPLVVTAYYTESRASFPEREAVLAEVGRLAASL</sequence>
<dbReference type="Pfam" id="PF13354">
    <property type="entry name" value="Beta-lactamase2"/>
    <property type="match status" value="1"/>
</dbReference>
<keyword evidence="7" id="KW-1185">Reference proteome</keyword>
<dbReference type="Proteomes" id="UP001596053">
    <property type="component" value="Unassembled WGS sequence"/>
</dbReference>
<evidence type="ECO:0000313" key="6">
    <source>
        <dbReference type="EMBL" id="MFC5422031.1"/>
    </source>
</evidence>
<dbReference type="RefSeq" id="WP_377800324.1">
    <property type="nucleotide sequence ID" value="NZ_JBHSLW010000034.1"/>
</dbReference>
<feature type="domain" description="Beta-lactamase class A catalytic" evidence="5">
    <location>
        <begin position="48"/>
        <end position="264"/>
    </location>
</feature>
<reference evidence="7" key="1">
    <citation type="journal article" date="2019" name="Int. J. Syst. Evol. Microbiol.">
        <title>The Global Catalogue of Microorganisms (GCM) 10K type strain sequencing project: providing services to taxonomists for standard genome sequencing and annotation.</title>
        <authorList>
            <consortium name="The Broad Institute Genomics Platform"/>
            <consortium name="The Broad Institute Genome Sequencing Center for Infectious Disease"/>
            <person name="Wu L."/>
            <person name="Ma J."/>
        </authorList>
    </citation>
    <scope>NUCLEOTIDE SEQUENCE [LARGE SCALE GENOMIC DNA]</scope>
    <source>
        <strain evidence="7">NCAIM B.01391</strain>
    </source>
</reference>
<evidence type="ECO:0000256" key="3">
    <source>
        <dbReference type="ARBA" id="ARBA00012865"/>
    </source>
</evidence>
<dbReference type="InterPro" id="IPR000871">
    <property type="entry name" value="Beta-lactam_class-A"/>
</dbReference>
<evidence type="ECO:0000313" key="7">
    <source>
        <dbReference type="Proteomes" id="UP001596053"/>
    </source>
</evidence>
<dbReference type="NCBIfam" id="NF033103">
    <property type="entry name" value="bla_class_A"/>
    <property type="match status" value="1"/>
</dbReference>
<dbReference type="SUPFAM" id="SSF56601">
    <property type="entry name" value="beta-lactamase/transpeptidase-like"/>
    <property type="match status" value="1"/>
</dbReference>
<comment type="caution">
    <text evidence="6">The sequence shown here is derived from an EMBL/GenBank/DDBJ whole genome shotgun (WGS) entry which is preliminary data.</text>
</comment>
<evidence type="ECO:0000256" key="2">
    <source>
        <dbReference type="ARBA" id="ARBA00009009"/>
    </source>
</evidence>
<accession>A0ABW0IY33</accession>
<dbReference type="EC" id="3.5.2.6" evidence="3"/>